<gene>
    <name evidence="7" type="ORF">BG55_01285</name>
</gene>
<sequence>MKKRGFSATGLAMLIGLAACNVQAESTSTLATADRPQQSNPISENQSVQRGSLHGQTLSANETADQEAGKVSINQASAEELAAALNGVGLKKAQAIVSYREEYGDFTGVEQLKEVPGIGNALVERNLSRLKL</sequence>
<keyword evidence="2" id="KW-0677">Repeat</keyword>
<evidence type="ECO:0000313" key="7">
    <source>
        <dbReference type="EMBL" id="EXU76987.1"/>
    </source>
</evidence>
<organism evidence="7 8">
    <name type="scientific">Erwinia mallotivora</name>
    <dbReference type="NCBI Taxonomy" id="69222"/>
    <lineage>
        <taxon>Bacteria</taxon>
        <taxon>Pseudomonadati</taxon>
        <taxon>Pseudomonadota</taxon>
        <taxon>Gammaproteobacteria</taxon>
        <taxon>Enterobacterales</taxon>
        <taxon>Erwiniaceae</taxon>
        <taxon>Erwinia</taxon>
    </lineage>
</organism>
<dbReference type="PANTHER" id="PTHR21180">
    <property type="entry name" value="ENDONUCLEASE/EXONUCLEASE/PHOSPHATASE FAMILY DOMAIN-CONTAINING PROTEIN 1"/>
    <property type="match status" value="1"/>
</dbReference>
<feature type="region of interest" description="Disordered" evidence="4">
    <location>
        <begin position="28"/>
        <end position="71"/>
    </location>
</feature>
<evidence type="ECO:0000259" key="6">
    <source>
        <dbReference type="SMART" id="SM00278"/>
    </source>
</evidence>
<dbReference type="InterPro" id="IPR003583">
    <property type="entry name" value="Hlx-hairpin-Hlx_DNA-bd_motif"/>
</dbReference>
<dbReference type="RefSeq" id="WP_034933458.1">
    <property type="nucleotide sequence ID" value="NZ_JFHN01000018.1"/>
</dbReference>
<dbReference type="EMBL" id="JFHN01000018">
    <property type="protein sequence ID" value="EXU76987.1"/>
    <property type="molecule type" value="Genomic_DNA"/>
</dbReference>
<dbReference type="GO" id="GO:0015628">
    <property type="term" value="P:protein secretion by the type II secretion system"/>
    <property type="evidence" value="ECO:0007669"/>
    <property type="project" value="TreeGrafter"/>
</dbReference>
<dbReference type="FunFam" id="1.10.150.280:FF:000001">
    <property type="entry name" value="Competence protein ComEA helix-hairpin-helix repeat region"/>
    <property type="match status" value="1"/>
</dbReference>
<comment type="caution">
    <text evidence="7">The sequence shown here is derived from an EMBL/GenBank/DDBJ whole genome shotgun (WGS) entry which is preliminary data.</text>
</comment>
<dbReference type="Pfam" id="PF12836">
    <property type="entry name" value="HHH_3"/>
    <property type="match status" value="1"/>
</dbReference>
<dbReference type="PROSITE" id="PS51257">
    <property type="entry name" value="PROKAR_LIPOPROTEIN"/>
    <property type="match status" value="1"/>
</dbReference>
<dbReference type="STRING" id="69222.BG55_01285"/>
<evidence type="ECO:0000256" key="1">
    <source>
        <dbReference type="ARBA" id="ARBA00022729"/>
    </source>
</evidence>
<feature type="domain" description="Helix-hairpin-helix DNA-binding motif class 1" evidence="6">
    <location>
        <begin position="80"/>
        <end position="99"/>
    </location>
</feature>
<dbReference type="GO" id="GO:0015627">
    <property type="term" value="C:type II protein secretion system complex"/>
    <property type="evidence" value="ECO:0007669"/>
    <property type="project" value="TreeGrafter"/>
</dbReference>
<dbReference type="Gene3D" id="1.10.150.280">
    <property type="entry name" value="AF1531-like domain"/>
    <property type="match status" value="1"/>
</dbReference>
<protein>
    <recommendedName>
        <fullName evidence="3">Uncharacterized protein YbaV</fullName>
    </recommendedName>
</protein>
<feature type="signal peptide" evidence="5">
    <location>
        <begin position="1"/>
        <end position="24"/>
    </location>
</feature>
<evidence type="ECO:0000256" key="2">
    <source>
        <dbReference type="ARBA" id="ARBA00022737"/>
    </source>
</evidence>
<feature type="chain" id="PRO_5001473557" description="Uncharacterized protein YbaV" evidence="5">
    <location>
        <begin position="25"/>
        <end position="132"/>
    </location>
</feature>
<feature type="domain" description="Helix-hairpin-helix DNA-binding motif class 1" evidence="6">
    <location>
        <begin position="110"/>
        <end position="129"/>
    </location>
</feature>
<dbReference type="GO" id="GO:0006281">
    <property type="term" value="P:DNA repair"/>
    <property type="evidence" value="ECO:0007669"/>
    <property type="project" value="InterPro"/>
</dbReference>
<evidence type="ECO:0000256" key="3">
    <source>
        <dbReference type="ARBA" id="ARBA00070757"/>
    </source>
</evidence>
<keyword evidence="1 5" id="KW-0732">Signal</keyword>
<evidence type="ECO:0000313" key="8">
    <source>
        <dbReference type="Proteomes" id="UP000019918"/>
    </source>
</evidence>
<dbReference type="PATRIC" id="fig|69222.5.peg.275"/>
<dbReference type="AlphaFoldDB" id="A0A014Q1C7"/>
<dbReference type="NCBIfam" id="TIGR00426">
    <property type="entry name" value="competence protein ComEA helix-hairpin-helix repeat region"/>
    <property type="match status" value="1"/>
</dbReference>
<dbReference type="InterPro" id="IPR010994">
    <property type="entry name" value="RuvA_2-like"/>
</dbReference>
<dbReference type="PANTHER" id="PTHR21180:SF32">
    <property type="entry name" value="ENDONUCLEASE_EXONUCLEASE_PHOSPHATASE FAMILY DOMAIN-CONTAINING PROTEIN 1"/>
    <property type="match status" value="1"/>
</dbReference>
<accession>A0A014Q1C7</accession>
<dbReference type="SUPFAM" id="SSF47781">
    <property type="entry name" value="RuvA domain 2-like"/>
    <property type="match status" value="1"/>
</dbReference>
<keyword evidence="8" id="KW-1185">Reference proteome</keyword>
<feature type="compositionally biased region" description="Polar residues" evidence="4">
    <location>
        <begin position="28"/>
        <end position="63"/>
    </location>
</feature>
<dbReference type="InterPro" id="IPR051675">
    <property type="entry name" value="Endo/Exo/Phosphatase_dom_1"/>
</dbReference>
<evidence type="ECO:0000256" key="4">
    <source>
        <dbReference type="SAM" id="MobiDB-lite"/>
    </source>
</evidence>
<dbReference type="Proteomes" id="UP000019918">
    <property type="component" value="Unassembled WGS sequence"/>
</dbReference>
<name>A0A014Q1C7_9GAMM</name>
<dbReference type="SMART" id="SM00278">
    <property type="entry name" value="HhH1"/>
    <property type="match status" value="2"/>
</dbReference>
<dbReference type="GO" id="GO:0003677">
    <property type="term" value="F:DNA binding"/>
    <property type="evidence" value="ECO:0007669"/>
    <property type="project" value="InterPro"/>
</dbReference>
<reference evidence="7 8" key="1">
    <citation type="submission" date="2014-02" db="EMBL/GenBank/DDBJ databases">
        <title>Draft genome of Erwinia mallotivora strain BT-MARDI, a papaya dieback pathogen.</title>
        <authorList>
            <person name="Redzuan R."/>
            <person name="Abu Bakar N."/>
            <person name="Badrun R."/>
            <person name="Mohd Raih M.F."/>
            <person name="Rozano L."/>
            <person name="Mat Amin N."/>
        </authorList>
    </citation>
    <scope>NUCLEOTIDE SEQUENCE [LARGE SCALE GENOMIC DNA]</scope>
    <source>
        <strain evidence="7 8">BT-MARDI</strain>
    </source>
</reference>
<evidence type="ECO:0000256" key="5">
    <source>
        <dbReference type="SAM" id="SignalP"/>
    </source>
</evidence>
<dbReference type="InterPro" id="IPR004509">
    <property type="entry name" value="Competence_ComEA_HhH"/>
</dbReference>
<proteinExistence type="predicted"/>